<keyword evidence="7" id="KW-0315">Glutamine amidotransferase</keyword>
<evidence type="ECO:0000256" key="3">
    <source>
        <dbReference type="ARBA" id="ARBA00022741"/>
    </source>
</evidence>
<dbReference type="Gene3D" id="3.40.50.880">
    <property type="match status" value="1"/>
</dbReference>
<reference evidence="8 10" key="1">
    <citation type="submission" date="2015-11" db="EMBL/GenBank/DDBJ databases">
        <title>Genomic analysis of 38 Legionella species identifies large and diverse effector repertoires.</title>
        <authorList>
            <person name="Burstein D."/>
            <person name="Amaro F."/>
            <person name="Zusman T."/>
            <person name="Lifshitz Z."/>
            <person name="Cohen O."/>
            <person name="Gilbert J.A."/>
            <person name="Pupko T."/>
            <person name="Shuman H.A."/>
            <person name="Segal G."/>
        </authorList>
    </citation>
    <scope>NUCLEOTIDE SEQUENCE [LARGE SCALE GENOMIC DNA]</scope>
    <source>
        <strain evidence="8 10">CDC#1407-AL-14</strain>
    </source>
</reference>
<keyword evidence="2 9" id="KW-0436">Ligase</keyword>
<dbReference type="EMBL" id="LNXT01000048">
    <property type="protein sequence ID" value="KTC68024.1"/>
    <property type="molecule type" value="Genomic_DNA"/>
</dbReference>
<gene>
    <name evidence="9" type="primary">purQ</name>
    <name evidence="8" type="ORF">Lbir_2626</name>
    <name evidence="9" type="ORF">NCTC12437_01038</name>
</gene>
<dbReference type="Pfam" id="PF13507">
    <property type="entry name" value="GATase_5"/>
    <property type="match status" value="1"/>
</dbReference>
<dbReference type="PANTHER" id="PTHR47552">
    <property type="entry name" value="PHOSPHORIBOSYLFORMYLGLYCINAMIDINE SYNTHASE SUBUNIT PURQ"/>
    <property type="match status" value="1"/>
</dbReference>
<evidence type="ECO:0000313" key="11">
    <source>
        <dbReference type="Proteomes" id="UP000255066"/>
    </source>
</evidence>
<dbReference type="PANTHER" id="PTHR47552:SF1">
    <property type="entry name" value="PHOSPHORIBOSYLFORMYLGLYCINAMIDINE SYNTHASE SUBUNIT PURQ"/>
    <property type="match status" value="1"/>
</dbReference>
<dbReference type="PROSITE" id="PS51273">
    <property type="entry name" value="GATASE_TYPE_1"/>
    <property type="match status" value="1"/>
</dbReference>
<evidence type="ECO:0000313" key="10">
    <source>
        <dbReference type="Proteomes" id="UP000054735"/>
    </source>
</evidence>
<dbReference type="GO" id="GO:0016787">
    <property type="term" value="F:hydrolase activity"/>
    <property type="evidence" value="ECO:0007669"/>
    <property type="project" value="UniProtKB-KW"/>
</dbReference>
<dbReference type="EMBL" id="UGNW01000001">
    <property type="protein sequence ID" value="STX31267.1"/>
    <property type="molecule type" value="Genomic_DNA"/>
</dbReference>
<dbReference type="AlphaFoldDB" id="A0A378I7S6"/>
<dbReference type="SMART" id="SM01211">
    <property type="entry name" value="GATase_5"/>
    <property type="match status" value="1"/>
</dbReference>
<evidence type="ECO:0000256" key="5">
    <source>
        <dbReference type="ARBA" id="ARBA00022801"/>
    </source>
</evidence>
<evidence type="ECO:0000256" key="6">
    <source>
        <dbReference type="ARBA" id="ARBA00022840"/>
    </source>
</evidence>
<keyword evidence="1" id="KW-0963">Cytoplasm</keyword>
<dbReference type="InterPro" id="IPR010075">
    <property type="entry name" value="PRibForGlyAmidine_synth_PurQ"/>
</dbReference>
<keyword evidence="10" id="KW-1185">Reference proteome</keyword>
<dbReference type="GO" id="GO:0006189">
    <property type="term" value="P:'de novo' IMP biosynthetic process"/>
    <property type="evidence" value="ECO:0007669"/>
    <property type="project" value="InterPro"/>
</dbReference>
<dbReference type="NCBIfam" id="TIGR01737">
    <property type="entry name" value="FGAM_synth_I"/>
    <property type="match status" value="1"/>
</dbReference>
<reference evidence="9 11" key="2">
    <citation type="submission" date="2018-06" db="EMBL/GenBank/DDBJ databases">
        <authorList>
            <consortium name="Pathogen Informatics"/>
            <person name="Doyle S."/>
        </authorList>
    </citation>
    <scope>NUCLEOTIDE SEQUENCE [LARGE SCALE GENOMIC DNA]</scope>
    <source>
        <strain evidence="9 11">NCTC12437</strain>
    </source>
</reference>
<proteinExistence type="predicted"/>
<protein>
    <submittedName>
        <fullName evidence="9">Phosphoribosylformylglycinamidine synthase I (FGAM synthase I)</fullName>
        <ecNumber evidence="9">6.3.5.3</ecNumber>
    </submittedName>
</protein>
<evidence type="ECO:0000256" key="7">
    <source>
        <dbReference type="ARBA" id="ARBA00022962"/>
    </source>
</evidence>
<dbReference type="STRING" id="28083.Lbir_2626"/>
<keyword evidence="3" id="KW-0547">Nucleotide-binding</keyword>
<keyword evidence="5" id="KW-0378">Hydrolase</keyword>
<dbReference type="GO" id="GO:0004642">
    <property type="term" value="F:phosphoribosylformylglycinamidine synthase activity"/>
    <property type="evidence" value="ECO:0007669"/>
    <property type="project" value="UniProtKB-EC"/>
</dbReference>
<organism evidence="9 11">
    <name type="scientific">Legionella birminghamensis</name>
    <dbReference type="NCBI Taxonomy" id="28083"/>
    <lineage>
        <taxon>Bacteria</taxon>
        <taxon>Pseudomonadati</taxon>
        <taxon>Pseudomonadota</taxon>
        <taxon>Gammaproteobacteria</taxon>
        <taxon>Legionellales</taxon>
        <taxon>Legionellaceae</taxon>
        <taxon>Legionella</taxon>
    </lineage>
</organism>
<dbReference type="Proteomes" id="UP000054735">
    <property type="component" value="Unassembled WGS sequence"/>
</dbReference>
<accession>A0A378I7S6</accession>
<keyword evidence="4" id="KW-0658">Purine biosynthesis</keyword>
<dbReference type="Proteomes" id="UP000255066">
    <property type="component" value="Unassembled WGS sequence"/>
</dbReference>
<evidence type="ECO:0000256" key="1">
    <source>
        <dbReference type="ARBA" id="ARBA00022490"/>
    </source>
</evidence>
<dbReference type="OrthoDB" id="9804441at2"/>
<evidence type="ECO:0000313" key="8">
    <source>
        <dbReference type="EMBL" id="KTC68024.1"/>
    </source>
</evidence>
<evidence type="ECO:0000313" key="9">
    <source>
        <dbReference type="EMBL" id="STX31267.1"/>
    </source>
</evidence>
<keyword evidence="6" id="KW-0067">ATP-binding</keyword>
<name>A0A378I7S6_9GAMM</name>
<dbReference type="RefSeq" id="WP_058524620.1">
    <property type="nucleotide sequence ID" value="NZ_CAAAHV010000013.1"/>
</dbReference>
<dbReference type="EC" id="6.3.5.3" evidence="9"/>
<evidence type="ECO:0000256" key="4">
    <source>
        <dbReference type="ARBA" id="ARBA00022755"/>
    </source>
</evidence>
<dbReference type="SUPFAM" id="SSF52317">
    <property type="entry name" value="Class I glutamine amidotransferase-like"/>
    <property type="match status" value="1"/>
</dbReference>
<dbReference type="GO" id="GO:0005524">
    <property type="term" value="F:ATP binding"/>
    <property type="evidence" value="ECO:0007669"/>
    <property type="project" value="UniProtKB-KW"/>
</dbReference>
<dbReference type="InterPro" id="IPR029062">
    <property type="entry name" value="Class_I_gatase-like"/>
</dbReference>
<evidence type="ECO:0000256" key="2">
    <source>
        <dbReference type="ARBA" id="ARBA00022598"/>
    </source>
</evidence>
<sequence length="434" mass="48945">MIRIGLIQFPGSNCERETALAIKRAKMEPVEFLWNEPLHKLETLDGYILIGGFSYEDRSRAGIIAALDPVLNDLKKQAHKGKPILGICNGAQILVESGMIPGYGEIALTENKRIKEGKILGTGFYNAWVNMRLDDKHQHNAFTRFLDSKTIIHLPVAHAEGRFIMPESLSRSLQEKGLCLFRYCDEKGQIIDDFPINPNGSLLNIAAISNEAGNVMAMMPHPERTENGDAIFHSMREYILNRIPANAHIPDRIPAAQTAGPTALPEIRLHPYHPQAGSKEYLIQLNITDNQALTVQKTLEKMGFPVKVKRFNHWEIFSESTETLQSVESSGVLFCERKEQIYRPSAYTEEDNIFSCLVRTREDLIGQQARQMLNAHHGIDAAIGIKHGVVWQFHSDTLPVSLFVNDILSTNIIGNRYAHEYFNYDFPLSGKNTR</sequence>